<dbReference type="EMBL" id="BARS01050984">
    <property type="protein sequence ID" value="GAG52713.1"/>
    <property type="molecule type" value="Genomic_DNA"/>
</dbReference>
<reference evidence="1" key="1">
    <citation type="journal article" date="2014" name="Front. Microbiol.">
        <title>High frequency of phylogenetically diverse reductive dehalogenase-homologous genes in deep subseafloor sedimentary metagenomes.</title>
        <authorList>
            <person name="Kawai M."/>
            <person name="Futagami T."/>
            <person name="Toyoda A."/>
            <person name="Takaki Y."/>
            <person name="Nishi S."/>
            <person name="Hori S."/>
            <person name="Arai W."/>
            <person name="Tsubouchi T."/>
            <person name="Morono Y."/>
            <person name="Uchiyama I."/>
            <person name="Ito T."/>
            <person name="Fujiyama A."/>
            <person name="Inagaki F."/>
            <person name="Takami H."/>
        </authorList>
    </citation>
    <scope>NUCLEOTIDE SEQUENCE</scope>
    <source>
        <strain evidence="1">Expedition CK06-06</strain>
    </source>
</reference>
<evidence type="ECO:0000313" key="1">
    <source>
        <dbReference type="EMBL" id="GAG52713.1"/>
    </source>
</evidence>
<gene>
    <name evidence="1" type="ORF">S01H1_76013</name>
</gene>
<organism evidence="1">
    <name type="scientific">marine sediment metagenome</name>
    <dbReference type="NCBI Taxonomy" id="412755"/>
    <lineage>
        <taxon>unclassified sequences</taxon>
        <taxon>metagenomes</taxon>
        <taxon>ecological metagenomes</taxon>
    </lineage>
</organism>
<dbReference type="AlphaFoldDB" id="X0YWM7"/>
<protein>
    <submittedName>
        <fullName evidence="1">Uncharacterized protein</fullName>
    </submittedName>
</protein>
<accession>X0YWM7</accession>
<sequence length="42" mass="4555">FLPIAVQEMVFAVWLIVKGLNSSVIASPSVKTEFSETNESSV</sequence>
<comment type="caution">
    <text evidence="1">The sequence shown here is derived from an EMBL/GenBank/DDBJ whole genome shotgun (WGS) entry which is preliminary data.</text>
</comment>
<proteinExistence type="predicted"/>
<feature type="non-terminal residue" evidence="1">
    <location>
        <position position="1"/>
    </location>
</feature>
<name>X0YWM7_9ZZZZ</name>